<comment type="function">
    <text evidence="3">Catalyzes the phosphorylation of the 3'-hydroxyl group of dephosphocoenzyme A to form coenzyme A.</text>
</comment>
<name>A0ABT0CFL9_THEVL</name>
<comment type="catalytic activity">
    <reaction evidence="3">
        <text>3'-dephospho-CoA + ATP = ADP + CoA + H(+)</text>
        <dbReference type="Rhea" id="RHEA:18245"/>
        <dbReference type="ChEBI" id="CHEBI:15378"/>
        <dbReference type="ChEBI" id="CHEBI:30616"/>
        <dbReference type="ChEBI" id="CHEBI:57287"/>
        <dbReference type="ChEBI" id="CHEBI:57328"/>
        <dbReference type="ChEBI" id="CHEBI:456216"/>
        <dbReference type="EC" id="2.7.1.24"/>
    </reaction>
</comment>
<dbReference type="EC" id="2.7.1.24" evidence="3 4"/>
<comment type="caution">
    <text evidence="5">The sequence shown here is derived from an EMBL/GenBank/DDBJ whole genome shotgun (WGS) entry which is preliminary data.</text>
</comment>
<feature type="binding site" evidence="3">
    <location>
        <begin position="16"/>
        <end position="21"/>
    </location>
    <ligand>
        <name>ATP</name>
        <dbReference type="ChEBI" id="CHEBI:30616"/>
    </ligand>
</feature>
<organism evidence="5 6">
    <name type="scientific">Thermostichus vulcanus str. 'Rupite'</name>
    <dbReference type="NCBI Taxonomy" id="2813851"/>
    <lineage>
        <taxon>Bacteria</taxon>
        <taxon>Bacillati</taxon>
        <taxon>Cyanobacteriota</taxon>
        <taxon>Cyanophyceae</taxon>
        <taxon>Thermostichales</taxon>
        <taxon>Thermostichaceae</taxon>
        <taxon>Thermostichus</taxon>
    </lineage>
</organism>
<evidence type="ECO:0000313" key="6">
    <source>
        <dbReference type="Proteomes" id="UP000830835"/>
    </source>
</evidence>
<dbReference type="Gene3D" id="3.40.50.300">
    <property type="entry name" value="P-loop containing nucleotide triphosphate hydrolases"/>
    <property type="match status" value="1"/>
</dbReference>
<keyword evidence="3 5" id="KW-0808">Transferase</keyword>
<dbReference type="InterPro" id="IPR027417">
    <property type="entry name" value="P-loop_NTPase"/>
</dbReference>
<dbReference type="HAMAP" id="MF_00376">
    <property type="entry name" value="Dephospho_CoA_kinase"/>
    <property type="match status" value="1"/>
</dbReference>
<accession>A0ABT0CFL9</accession>
<proteinExistence type="inferred from homology"/>
<reference evidence="5" key="1">
    <citation type="submission" date="2021-02" db="EMBL/GenBank/DDBJ databases">
        <title>The CRISPR/cas machinery reduction and long-range gene transfer in the hot spring cyanobacterium Synechococcus.</title>
        <authorList>
            <person name="Dvorak P."/>
            <person name="Jahodarova E."/>
            <person name="Hasler P."/>
            <person name="Poulickova A."/>
        </authorList>
    </citation>
    <scope>NUCLEOTIDE SEQUENCE</scope>
    <source>
        <strain evidence="5">Rupite</strain>
    </source>
</reference>
<keyword evidence="3 5" id="KW-0418">Kinase</keyword>
<gene>
    <name evidence="3" type="primary">coaE</name>
    <name evidence="5" type="ORF">JX360_16985</name>
</gene>
<dbReference type="Pfam" id="PF01121">
    <property type="entry name" value="CoaE"/>
    <property type="match status" value="1"/>
</dbReference>
<keyword evidence="6" id="KW-1185">Reference proteome</keyword>
<dbReference type="NCBIfam" id="TIGR00152">
    <property type="entry name" value="dephospho-CoA kinase"/>
    <property type="match status" value="1"/>
</dbReference>
<evidence type="ECO:0000256" key="2">
    <source>
        <dbReference type="ARBA" id="ARBA00022840"/>
    </source>
</evidence>
<dbReference type="PROSITE" id="PS51219">
    <property type="entry name" value="DPCK"/>
    <property type="match status" value="1"/>
</dbReference>
<keyword evidence="3" id="KW-0963">Cytoplasm</keyword>
<evidence type="ECO:0000256" key="1">
    <source>
        <dbReference type="ARBA" id="ARBA00022741"/>
    </source>
</evidence>
<dbReference type="PANTHER" id="PTHR10695">
    <property type="entry name" value="DEPHOSPHO-COA KINASE-RELATED"/>
    <property type="match status" value="1"/>
</dbReference>
<dbReference type="PANTHER" id="PTHR10695:SF46">
    <property type="entry name" value="BIFUNCTIONAL COENZYME A SYNTHASE-RELATED"/>
    <property type="match status" value="1"/>
</dbReference>
<keyword evidence="3" id="KW-0173">Coenzyme A biosynthesis</keyword>
<evidence type="ECO:0000256" key="4">
    <source>
        <dbReference type="NCBIfam" id="TIGR00152"/>
    </source>
</evidence>
<dbReference type="Proteomes" id="UP000830835">
    <property type="component" value="Unassembled WGS sequence"/>
</dbReference>
<protein>
    <recommendedName>
        <fullName evidence="3 4">Dephospho-CoA kinase</fullName>
        <ecNumber evidence="3 4">2.7.1.24</ecNumber>
    </recommendedName>
    <alternativeName>
        <fullName evidence="3">Dephosphocoenzyme A kinase</fullName>
    </alternativeName>
</protein>
<dbReference type="CDD" id="cd02022">
    <property type="entry name" value="DPCK"/>
    <property type="match status" value="1"/>
</dbReference>
<dbReference type="SUPFAM" id="SSF52540">
    <property type="entry name" value="P-loop containing nucleoside triphosphate hydrolases"/>
    <property type="match status" value="1"/>
</dbReference>
<dbReference type="EMBL" id="JAFIRA010000082">
    <property type="protein sequence ID" value="MCJ2544579.1"/>
    <property type="molecule type" value="Genomic_DNA"/>
</dbReference>
<comment type="pathway">
    <text evidence="3">Cofactor biosynthesis; coenzyme A biosynthesis; CoA from (R)-pantothenate: step 5/5.</text>
</comment>
<evidence type="ECO:0000256" key="3">
    <source>
        <dbReference type="HAMAP-Rule" id="MF_00376"/>
    </source>
</evidence>
<comment type="similarity">
    <text evidence="3">Belongs to the CoaE family.</text>
</comment>
<dbReference type="InterPro" id="IPR001977">
    <property type="entry name" value="Depp_CoAkinase"/>
</dbReference>
<evidence type="ECO:0000313" key="5">
    <source>
        <dbReference type="EMBL" id="MCJ2544579.1"/>
    </source>
</evidence>
<keyword evidence="1 3" id="KW-0547">Nucleotide-binding</keyword>
<keyword evidence="2 3" id="KW-0067">ATP-binding</keyword>
<sequence>MTTTPARIIGLTGGIATGKSTVARILEQHGIPVADADQLARQALALGSPIRERVLQRYGAGIQTQAGDLDRGRLGQIVFADPTERVWLEEQIHPFVKTQLQLFLQEQTGKGSPTVCLMIPLLFEAGMEDWVNEIWVVTCTPEQQRQRLSQRDPLTIDQIEARIASQWPLAEKIRRAHVVLDNSGSLSELQRQVQQALTIAPPQWVG</sequence>
<dbReference type="GO" id="GO:0004140">
    <property type="term" value="F:dephospho-CoA kinase activity"/>
    <property type="evidence" value="ECO:0007669"/>
    <property type="project" value="UniProtKB-EC"/>
</dbReference>
<dbReference type="RefSeq" id="WP_244353307.1">
    <property type="nucleotide sequence ID" value="NZ_JAFIRA010000082.1"/>
</dbReference>
<comment type="subcellular location">
    <subcellularLocation>
        <location evidence="3">Cytoplasm</location>
    </subcellularLocation>
</comment>